<dbReference type="PANTHER" id="PTHR10656:SF40">
    <property type="entry name" value="INOSITOL 1,4,5-TRISPHOSPHATE RECEPTOR-INTERACTING PROTEIN-LIKE 1"/>
    <property type="match status" value="1"/>
</dbReference>
<dbReference type="AlphaFoldDB" id="A0A7K7ILL0"/>
<dbReference type="InterPro" id="IPR024810">
    <property type="entry name" value="MAB21L/cGLR"/>
</dbReference>
<keyword evidence="2" id="KW-1185">Reference proteome</keyword>
<reference evidence="1 2" key="1">
    <citation type="submission" date="2019-09" db="EMBL/GenBank/DDBJ databases">
        <title>Bird 10,000 Genomes (B10K) Project - Family phase.</title>
        <authorList>
            <person name="Zhang G."/>
        </authorList>
    </citation>
    <scope>NUCLEOTIDE SEQUENCE [LARGE SCALE GENOMIC DNA]</scope>
    <source>
        <strain evidence="1">OUT-0011</strain>
        <tissue evidence="1">Muscle</tissue>
    </source>
</reference>
<dbReference type="SMART" id="SM01265">
    <property type="entry name" value="Mab-21"/>
    <property type="match status" value="1"/>
</dbReference>
<proteinExistence type="predicted"/>
<name>A0A7K7ILL0_LOXCU</name>
<organism evidence="1 2">
    <name type="scientific">Loxia curvirostra</name>
    <name type="common">Red crossbill</name>
    <dbReference type="NCBI Taxonomy" id="64802"/>
    <lineage>
        <taxon>Eukaryota</taxon>
        <taxon>Metazoa</taxon>
        <taxon>Chordata</taxon>
        <taxon>Craniata</taxon>
        <taxon>Vertebrata</taxon>
        <taxon>Euteleostomi</taxon>
        <taxon>Archelosauria</taxon>
        <taxon>Archosauria</taxon>
        <taxon>Dinosauria</taxon>
        <taxon>Saurischia</taxon>
        <taxon>Theropoda</taxon>
        <taxon>Coelurosauria</taxon>
        <taxon>Aves</taxon>
        <taxon>Neognathae</taxon>
        <taxon>Neoaves</taxon>
        <taxon>Telluraves</taxon>
        <taxon>Australaves</taxon>
        <taxon>Passeriformes</taxon>
        <taxon>Passeroidea</taxon>
        <taxon>Fringillidae</taxon>
        <taxon>Carduelinae</taxon>
        <taxon>Loxia</taxon>
    </lineage>
</organism>
<sequence>MIMDLMDKLIHLFGQGLSNSFYPVPQQAIGVGTAFEGGSSCAQDVVYRMLVPLRPPPGHAFHLELDTAEMLQRKFCVRVELLCTCARERLGKDMLCFLHHPEEELKMKQDPSLLHTLCTGSYLDVEKTVHWFYRFMRIAWMLLPQSCQWRLTLQPCSRSCKFHLSKEKESFMVEVIFGVQQGDSDIFVGSQTAEVGVPSTTWLETYAVAEEKFFRHISRQALQLALQVPAAPQQHPEGTPLKTVVMYLLNTVPLTRRRRRDFRQRLMDILKYLRCSLDIKQLNHFIVCNKRLPEEISLPSDFRVAQPPNFFQHLASNPDAHTKAVQE</sequence>
<dbReference type="Proteomes" id="UP000564784">
    <property type="component" value="Unassembled WGS sequence"/>
</dbReference>
<dbReference type="OrthoDB" id="9034619at2759"/>
<dbReference type="PANTHER" id="PTHR10656">
    <property type="entry name" value="CELL FATE DETERMINING PROTEIN MAB21-RELATED"/>
    <property type="match status" value="1"/>
</dbReference>
<protein>
    <submittedName>
        <fullName evidence="1">IPIL1 protein</fullName>
    </submittedName>
</protein>
<gene>
    <name evidence="1" type="primary">Itpripl1_3</name>
    <name evidence="1" type="ORF">LOXCUR_R06693</name>
</gene>
<feature type="non-terminal residue" evidence="1">
    <location>
        <position position="327"/>
    </location>
</feature>
<evidence type="ECO:0000313" key="2">
    <source>
        <dbReference type="Proteomes" id="UP000564784"/>
    </source>
</evidence>
<feature type="non-terminal residue" evidence="1">
    <location>
        <position position="1"/>
    </location>
</feature>
<accession>A0A7K7ILL0</accession>
<evidence type="ECO:0000313" key="1">
    <source>
        <dbReference type="EMBL" id="NWY95092.1"/>
    </source>
</evidence>
<comment type="caution">
    <text evidence="1">The sequence shown here is derived from an EMBL/GenBank/DDBJ whole genome shotgun (WGS) entry which is preliminary data.</text>
</comment>
<dbReference type="EMBL" id="VZSM01002731">
    <property type="protein sequence ID" value="NWY95092.1"/>
    <property type="molecule type" value="Genomic_DNA"/>
</dbReference>
<dbReference type="GO" id="GO:0016020">
    <property type="term" value="C:membrane"/>
    <property type="evidence" value="ECO:0007669"/>
    <property type="project" value="TreeGrafter"/>
</dbReference>